<feature type="transmembrane region" description="Helical" evidence="5">
    <location>
        <begin position="62"/>
        <end position="80"/>
    </location>
</feature>
<feature type="transmembrane region" description="Helical" evidence="5">
    <location>
        <begin position="7"/>
        <end position="25"/>
    </location>
</feature>
<dbReference type="PANTHER" id="PTHR36460">
    <property type="entry name" value="UPF0132 DOMAIN PROTEIN (AFU_ORTHOLOGUE AFUA_3G10255)"/>
    <property type="match status" value="1"/>
</dbReference>
<evidence type="ECO:0000313" key="7">
    <source>
        <dbReference type="Proteomes" id="UP000824093"/>
    </source>
</evidence>
<keyword evidence="2 5" id="KW-0812">Transmembrane</keyword>
<keyword evidence="4 5" id="KW-0472">Membrane</keyword>
<name>A0A9D1SA24_9FIRM</name>
<evidence type="ECO:0000256" key="5">
    <source>
        <dbReference type="SAM" id="Phobius"/>
    </source>
</evidence>
<dbReference type="EMBL" id="DVNH01000043">
    <property type="protein sequence ID" value="HIU52087.1"/>
    <property type="molecule type" value="Genomic_DNA"/>
</dbReference>
<dbReference type="PANTHER" id="PTHR36460:SF1">
    <property type="entry name" value="UPF0132 DOMAIN PROTEIN (AFU_ORTHOLOGUE AFUA_3G10255)"/>
    <property type="match status" value="1"/>
</dbReference>
<dbReference type="AlphaFoldDB" id="A0A9D1SA24"/>
<comment type="caution">
    <text evidence="6">The sequence shown here is derived from an EMBL/GenBank/DDBJ whole genome shotgun (WGS) entry which is preliminary data.</text>
</comment>
<dbReference type="InterPro" id="IPR019109">
    <property type="entry name" value="MamF_MmsF"/>
</dbReference>
<reference evidence="6" key="1">
    <citation type="submission" date="2020-10" db="EMBL/GenBank/DDBJ databases">
        <authorList>
            <person name="Gilroy R."/>
        </authorList>
    </citation>
    <scope>NUCLEOTIDE SEQUENCE</scope>
    <source>
        <strain evidence="6">CHK195-15760</strain>
    </source>
</reference>
<evidence type="ECO:0000256" key="1">
    <source>
        <dbReference type="ARBA" id="ARBA00004141"/>
    </source>
</evidence>
<proteinExistence type="predicted"/>
<keyword evidence="3 5" id="KW-1133">Transmembrane helix</keyword>
<sequence length="108" mass="11944">MSEKGKCILAYLLGWIGGLIVLFAMKDNTRNTKFHSAQAITLSVSYILLGVIYGLIPIRIPFFTTALWMIYIIGIVMGIVKANKEEDPELPVIGGIAKSIFGKKIEEQ</sequence>
<dbReference type="Proteomes" id="UP000824093">
    <property type="component" value="Unassembled WGS sequence"/>
</dbReference>
<evidence type="ECO:0000313" key="6">
    <source>
        <dbReference type="EMBL" id="HIU52087.1"/>
    </source>
</evidence>
<protein>
    <submittedName>
        <fullName evidence="6">DUF4870 domain-containing protein</fullName>
    </submittedName>
</protein>
<organism evidence="6 7">
    <name type="scientific">Candidatus Merdicola faecigallinarum</name>
    <dbReference type="NCBI Taxonomy" id="2840862"/>
    <lineage>
        <taxon>Bacteria</taxon>
        <taxon>Bacillati</taxon>
        <taxon>Bacillota</taxon>
        <taxon>Clostridia</taxon>
        <taxon>Candidatus Merdicola</taxon>
    </lineage>
</organism>
<comment type="subcellular location">
    <subcellularLocation>
        <location evidence="1">Membrane</location>
        <topology evidence="1">Multi-pass membrane protein</topology>
    </subcellularLocation>
</comment>
<evidence type="ECO:0000256" key="2">
    <source>
        <dbReference type="ARBA" id="ARBA00022692"/>
    </source>
</evidence>
<gene>
    <name evidence="6" type="ORF">IAB70_05685</name>
</gene>
<feature type="transmembrane region" description="Helical" evidence="5">
    <location>
        <begin position="37"/>
        <end position="55"/>
    </location>
</feature>
<reference evidence="6" key="2">
    <citation type="journal article" date="2021" name="PeerJ">
        <title>Extensive microbial diversity within the chicken gut microbiome revealed by metagenomics and culture.</title>
        <authorList>
            <person name="Gilroy R."/>
            <person name="Ravi A."/>
            <person name="Getino M."/>
            <person name="Pursley I."/>
            <person name="Horton D.L."/>
            <person name="Alikhan N.F."/>
            <person name="Baker D."/>
            <person name="Gharbi K."/>
            <person name="Hall N."/>
            <person name="Watson M."/>
            <person name="Adriaenssens E.M."/>
            <person name="Foster-Nyarko E."/>
            <person name="Jarju S."/>
            <person name="Secka A."/>
            <person name="Antonio M."/>
            <person name="Oren A."/>
            <person name="Chaudhuri R.R."/>
            <person name="La Ragione R."/>
            <person name="Hildebrand F."/>
            <person name="Pallen M.J."/>
        </authorList>
    </citation>
    <scope>NUCLEOTIDE SEQUENCE</scope>
    <source>
        <strain evidence="6">CHK195-15760</strain>
    </source>
</reference>
<evidence type="ECO:0000256" key="3">
    <source>
        <dbReference type="ARBA" id="ARBA00022989"/>
    </source>
</evidence>
<evidence type="ECO:0000256" key="4">
    <source>
        <dbReference type="ARBA" id="ARBA00023136"/>
    </source>
</evidence>
<dbReference type="Pfam" id="PF09685">
    <property type="entry name" value="MamF_MmsF"/>
    <property type="match status" value="1"/>
</dbReference>
<accession>A0A9D1SA24</accession>
<dbReference type="GO" id="GO:0016020">
    <property type="term" value="C:membrane"/>
    <property type="evidence" value="ECO:0007669"/>
    <property type="project" value="UniProtKB-SubCell"/>
</dbReference>